<feature type="non-terminal residue" evidence="1">
    <location>
        <position position="1"/>
    </location>
</feature>
<dbReference type="Proteomes" id="UP001432027">
    <property type="component" value="Unassembled WGS sequence"/>
</dbReference>
<name>A0AAV5UAC6_9BILA</name>
<proteinExistence type="predicted"/>
<feature type="non-terminal residue" evidence="1">
    <location>
        <position position="69"/>
    </location>
</feature>
<keyword evidence="2" id="KW-1185">Reference proteome</keyword>
<protein>
    <submittedName>
        <fullName evidence="1">Uncharacterized protein</fullName>
    </submittedName>
</protein>
<evidence type="ECO:0000313" key="1">
    <source>
        <dbReference type="EMBL" id="GMT03618.1"/>
    </source>
</evidence>
<reference evidence="1" key="1">
    <citation type="submission" date="2023-10" db="EMBL/GenBank/DDBJ databases">
        <title>Genome assembly of Pristionchus species.</title>
        <authorList>
            <person name="Yoshida K."/>
            <person name="Sommer R.J."/>
        </authorList>
    </citation>
    <scope>NUCLEOTIDE SEQUENCE</scope>
    <source>
        <strain evidence="1">RS0144</strain>
    </source>
</reference>
<evidence type="ECO:0000313" key="2">
    <source>
        <dbReference type="Proteomes" id="UP001432027"/>
    </source>
</evidence>
<organism evidence="1 2">
    <name type="scientific">Pristionchus entomophagus</name>
    <dbReference type="NCBI Taxonomy" id="358040"/>
    <lineage>
        <taxon>Eukaryota</taxon>
        <taxon>Metazoa</taxon>
        <taxon>Ecdysozoa</taxon>
        <taxon>Nematoda</taxon>
        <taxon>Chromadorea</taxon>
        <taxon>Rhabditida</taxon>
        <taxon>Rhabditina</taxon>
        <taxon>Diplogasteromorpha</taxon>
        <taxon>Diplogasteroidea</taxon>
        <taxon>Neodiplogasteridae</taxon>
        <taxon>Pristionchus</taxon>
    </lineage>
</organism>
<sequence length="69" mass="7961">LHSLPFGRICPLWPLLLLHSEPGKSRTRVEQFVLAKQLSVHMILRCAVESRRHTLTYDDSRTNAIQNPL</sequence>
<gene>
    <name evidence="1" type="ORF">PENTCL1PPCAC_25792</name>
</gene>
<accession>A0AAV5UAC6</accession>
<dbReference type="AlphaFoldDB" id="A0AAV5UAC6"/>
<dbReference type="EMBL" id="BTSX01000006">
    <property type="protein sequence ID" value="GMT03618.1"/>
    <property type="molecule type" value="Genomic_DNA"/>
</dbReference>
<comment type="caution">
    <text evidence="1">The sequence shown here is derived from an EMBL/GenBank/DDBJ whole genome shotgun (WGS) entry which is preliminary data.</text>
</comment>